<feature type="region of interest" description="Disordered" evidence="1">
    <location>
        <begin position="1"/>
        <end position="46"/>
    </location>
</feature>
<organism evidence="3 4">
    <name type="scientific">Lachancea dasiensis</name>
    <dbReference type="NCBI Taxonomy" id="1072105"/>
    <lineage>
        <taxon>Eukaryota</taxon>
        <taxon>Fungi</taxon>
        <taxon>Dikarya</taxon>
        <taxon>Ascomycota</taxon>
        <taxon>Saccharomycotina</taxon>
        <taxon>Saccharomycetes</taxon>
        <taxon>Saccharomycetales</taxon>
        <taxon>Saccharomycetaceae</taxon>
        <taxon>Lachancea</taxon>
    </lineage>
</organism>
<protein>
    <submittedName>
        <fullName evidence="3">LADA_0C06282g1_1</fullName>
    </submittedName>
</protein>
<dbReference type="Gene3D" id="3.40.630.10">
    <property type="entry name" value="Zn peptidases"/>
    <property type="match status" value="1"/>
</dbReference>
<evidence type="ECO:0000259" key="2">
    <source>
        <dbReference type="Pfam" id="PF04253"/>
    </source>
</evidence>
<dbReference type="Proteomes" id="UP000190274">
    <property type="component" value="Chromosome C"/>
</dbReference>
<dbReference type="EMBL" id="LT598459">
    <property type="protein sequence ID" value="SCU82558.1"/>
    <property type="molecule type" value="Genomic_DNA"/>
</dbReference>
<reference evidence="4" key="1">
    <citation type="submission" date="2016-03" db="EMBL/GenBank/DDBJ databases">
        <authorList>
            <person name="Devillers H."/>
        </authorList>
    </citation>
    <scope>NUCLEOTIDE SEQUENCE [LARGE SCALE GENOMIC DNA]</scope>
</reference>
<dbReference type="SUPFAM" id="SSF47672">
    <property type="entry name" value="Transferrin receptor-like dimerisation domain"/>
    <property type="match status" value="1"/>
</dbReference>
<name>A0A1G4IZC9_9SACH</name>
<evidence type="ECO:0000313" key="4">
    <source>
        <dbReference type="Proteomes" id="UP000190274"/>
    </source>
</evidence>
<dbReference type="PANTHER" id="PTHR10404:SF72">
    <property type="entry name" value="ZINC METALLOPROTEASE TRE2-RELATED"/>
    <property type="match status" value="1"/>
</dbReference>
<dbReference type="InterPro" id="IPR036757">
    <property type="entry name" value="TFR-like_dimer_dom_sf"/>
</dbReference>
<dbReference type="Gene3D" id="1.20.930.40">
    <property type="entry name" value="Transferrin receptor-like, dimerisation domain"/>
    <property type="match status" value="1"/>
</dbReference>
<evidence type="ECO:0000313" key="3">
    <source>
        <dbReference type="EMBL" id="SCU82558.1"/>
    </source>
</evidence>
<dbReference type="CDD" id="cd03874">
    <property type="entry name" value="M28_PMSA_TfR_like"/>
    <property type="match status" value="1"/>
</dbReference>
<dbReference type="AlphaFoldDB" id="A0A1G4IZC9"/>
<dbReference type="InterPro" id="IPR046450">
    <property type="entry name" value="PA_dom_sf"/>
</dbReference>
<sequence>MALSSVRYAPVGQNEREQPADGDNVPSSRESEGQLPANPPEYEEGASDGHLASIEQMEFEELNEIDAMGKVEQLRYKFKRYLVVPVRERITDPLAVLMSLASHKVDFYLNKVGNPLILRRFVYVLFVSVFIYYVSSSGLLPNEEKTGTRGMFSDQTQLISYAKRALDLSKMESDLEFISSIAHVAGTKGDLAVSQYIEEAFTNNGLRLVGDAAFATYLNYPGNATLNLQSSAGQSLQLELTDENFNPLSVKGEVKGARLLYANCGSYQDFQKLADQNLITDNTAVVLQYDSYPGEQVMRAQEFGVEAVIFISDGYGEDEIDSVQRISVQNFRYSMGDPLTPGWSSTLANRLALSKSTIIPQIPTIPISRRQAEAIKLLFSEEQGVRYENGWFSGGPDEVLVNFSLEPTERAEHAHWSIVGKIEGREQNDRAIIISAARDAACTGSTYPNYGTATLLSLVQLFQQTKYKFGWKPLRNIYFISYDASQYGHAGATELLESEAHKIREEIYSILDISQLGIDPDSPRLDIQSHPMLSKFFENENSKMGLEIQVRDIQQFGDWSAYLANGIPAAILASPHVLERKYPIYSCSDTFDRLLAKGGEEYWTRTADVVLYVFQTALKLIDEPMVPFDIENYVAAIEHALQNIQQSAGKLQLDFKSLTESIDAWKQIGQRLSSWVRAWNNIVMVENGGLEPSLLSVNRWTWNRKIANLEKHHCASAGIPNRPFFKNVLFGPPFKNQISQGSWTFPGIRDAIFDGDQARAQDQIALATDLLRNSAVLIMENAENVD</sequence>
<accession>A0A1G4IZC9</accession>
<dbReference type="OrthoDB" id="5841748at2759"/>
<dbReference type="SUPFAM" id="SSF52025">
    <property type="entry name" value="PA domain"/>
    <property type="match status" value="1"/>
</dbReference>
<proteinExistence type="predicted"/>
<feature type="domain" description="Transferrin receptor-like dimerisation" evidence="2">
    <location>
        <begin position="653"/>
        <end position="776"/>
    </location>
</feature>
<dbReference type="InterPro" id="IPR039373">
    <property type="entry name" value="Peptidase_M28B"/>
</dbReference>
<dbReference type="SUPFAM" id="SSF53187">
    <property type="entry name" value="Zn-dependent exopeptidases"/>
    <property type="match status" value="1"/>
</dbReference>
<dbReference type="Pfam" id="PF04253">
    <property type="entry name" value="TFR_dimer"/>
    <property type="match status" value="1"/>
</dbReference>
<gene>
    <name evidence="3" type="ORF">LADA_0C06282G</name>
</gene>
<evidence type="ECO:0000256" key="1">
    <source>
        <dbReference type="SAM" id="MobiDB-lite"/>
    </source>
</evidence>
<dbReference type="PANTHER" id="PTHR10404">
    <property type="entry name" value="N-ACETYLATED-ALPHA-LINKED ACIDIC DIPEPTIDASE"/>
    <property type="match status" value="1"/>
</dbReference>
<dbReference type="InterPro" id="IPR007365">
    <property type="entry name" value="TFR-like_dimer_dom"/>
</dbReference>
<dbReference type="GO" id="GO:0004180">
    <property type="term" value="F:carboxypeptidase activity"/>
    <property type="evidence" value="ECO:0007669"/>
    <property type="project" value="TreeGrafter"/>
</dbReference>
<dbReference type="Gene3D" id="3.50.30.30">
    <property type="match status" value="1"/>
</dbReference>
<keyword evidence="4" id="KW-1185">Reference proteome</keyword>